<dbReference type="InterPro" id="IPR026960">
    <property type="entry name" value="RVT-Znf"/>
</dbReference>
<organism evidence="3 4">
    <name type="scientific">Senna tora</name>
    <dbReference type="NCBI Taxonomy" id="362788"/>
    <lineage>
        <taxon>Eukaryota</taxon>
        <taxon>Viridiplantae</taxon>
        <taxon>Streptophyta</taxon>
        <taxon>Embryophyta</taxon>
        <taxon>Tracheophyta</taxon>
        <taxon>Spermatophyta</taxon>
        <taxon>Magnoliopsida</taxon>
        <taxon>eudicotyledons</taxon>
        <taxon>Gunneridae</taxon>
        <taxon>Pentapetalae</taxon>
        <taxon>rosids</taxon>
        <taxon>fabids</taxon>
        <taxon>Fabales</taxon>
        <taxon>Fabaceae</taxon>
        <taxon>Caesalpinioideae</taxon>
        <taxon>Cassia clade</taxon>
        <taxon>Senna</taxon>
    </lineage>
</organism>
<dbReference type="InterPro" id="IPR044730">
    <property type="entry name" value="RNase_H-like_dom_plant"/>
</dbReference>
<evidence type="ECO:0000259" key="2">
    <source>
        <dbReference type="Pfam" id="PF13966"/>
    </source>
</evidence>
<dbReference type="CDD" id="cd06222">
    <property type="entry name" value="RNase_H_like"/>
    <property type="match status" value="1"/>
</dbReference>
<dbReference type="Gene3D" id="3.30.420.10">
    <property type="entry name" value="Ribonuclease H-like superfamily/Ribonuclease H"/>
    <property type="match status" value="1"/>
</dbReference>
<comment type="caution">
    <text evidence="3">The sequence shown here is derived from an EMBL/GenBank/DDBJ whole genome shotgun (WGS) entry which is preliminary data.</text>
</comment>
<dbReference type="PANTHER" id="PTHR47074:SF11">
    <property type="entry name" value="REVERSE TRANSCRIPTASE-LIKE PROTEIN"/>
    <property type="match status" value="1"/>
</dbReference>
<keyword evidence="4" id="KW-1185">Reference proteome</keyword>
<sequence>MEMRVEDFIVNGVWDFQKLKMWVSREEAIQIRRIPISISRCSDKLTWAFSRNGEYTVKSGYIEMKRSFDARMSTAKAGLSLQVPSSLWPSIWKIKALPKVKHFLWRLCTNSLPLKENLFKRRCNLSSLCPICELEPETPEHLLFFCSWARAVWLSSSLSCRFDRSRLKRVDLWLAEVFGGVVGGDESVFALVASICWFIWKGRYFFVFEKKTSDPVLTKDLAEKACDEFLSVRVKPKSCSAPPLARDSATSVWAPPVSGFFKANVDGAFNPKDLRAGLGVIFRDFEGVVLDGCSIPVFASSCLMVEALAVRQAVRMARDLELDNVVIESDCADLVNSIGSDVNRQCNLVADWLAKAAVRRMCPLGWVFSPPSSLASLLALDACGIRSGIG</sequence>
<dbReference type="Pfam" id="PF13456">
    <property type="entry name" value="RVT_3"/>
    <property type="match status" value="1"/>
</dbReference>
<dbReference type="PANTHER" id="PTHR47074">
    <property type="entry name" value="BNAC02G40300D PROTEIN"/>
    <property type="match status" value="1"/>
</dbReference>
<keyword evidence="3" id="KW-0695">RNA-directed DNA polymerase</keyword>
<dbReference type="Pfam" id="PF13966">
    <property type="entry name" value="zf-RVT"/>
    <property type="match status" value="1"/>
</dbReference>
<dbReference type="InterPro" id="IPR012337">
    <property type="entry name" value="RNaseH-like_sf"/>
</dbReference>
<dbReference type="GO" id="GO:0003676">
    <property type="term" value="F:nucleic acid binding"/>
    <property type="evidence" value="ECO:0007669"/>
    <property type="project" value="InterPro"/>
</dbReference>
<name>A0A834WDN3_9FABA</name>
<feature type="domain" description="RNase H type-1" evidence="1">
    <location>
        <begin position="264"/>
        <end position="339"/>
    </location>
</feature>
<evidence type="ECO:0000259" key="1">
    <source>
        <dbReference type="Pfam" id="PF13456"/>
    </source>
</evidence>
<dbReference type="OrthoDB" id="1436421at2759"/>
<feature type="domain" description="Reverse transcriptase zinc-binding" evidence="2">
    <location>
        <begin position="86"/>
        <end position="153"/>
    </location>
</feature>
<dbReference type="AlphaFoldDB" id="A0A834WDN3"/>
<dbReference type="InterPro" id="IPR052929">
    <property type="entry name" value="RNase_H-like_EbsB-rel"/>
</dbReference>
<evidence type="ECO:0000313" key="4">
    <source>
        <dbReference type="Proteomes" id="UP000634136"/>
    </source>
</evidence>
<proteinExistence type="predicted"/>
<dbReference type="InterPro" id="IPR036397">
    <property type="entry name" value="RNaseH_sf"/>
</dbReference>
<gene>
    <name evidence="3" type="ORF">G2W53_029360</name>
</gene>
<dbReference type="GO" id="GO:0004523">
    <property type="term" value="F:RNA-DNA hybrid ribonuclease activity"/>
    <property type="evidence" value="ECO:0007669"/>
    <property type="project" value="InterPro"/>
</dbReference>
<dbReference type="Proteomes" id="UP000634136">
    <property type="component" value="Unassembled WGS sequence"/>
</dbReference>
<keyword evidence="3" id="KW-0548">Nucleotidyltransferase</keyword>
<evidence type="ECO:0000313" key="3">
    <source>
        <dbReference type="EMBL" id="KAF7815391.1"/>
    </source>
</evidence>
<protein>
    <submittedName>
        <fullName evidence="3">Reverse transcriptase</fullName>
    </submittedName>
</protein>
<keyword evidence="3" id="KW-0808">Transferase</keyword>
<reference evidence="3" key="1">
    <citation type="submission" date="2020-09" db="EMBL/GenBank/DDBJ databases">
        <title>Genome-Enabled Discovery of Anthraquinone Biosynthesis in Senna tora.</title>
        <authorList>
            <person name="Kang S.-H."/>
            <person name="Pandey R.P."/>
            <person name="Lee C.-M."/>
            <person name="Sim J.-S."/>
            <person name="Jeong J.-T."/>
            <person name="Choi B.-S."/>
            <person name="Jung M."/>
            <person name="Ginzburg D."/>
            <person name="Zhao K."/>
            <person name="Won S.Y."/>
            <person name="Oh T.-J."/>
            <person name="Yu Y."/>
            <person name="Kim N.-H."/>
            <person name="Lee O.R."/>
            <person name="Lee T.-H."/>
            <person name="Bashyal P."/>
            <person name="Kim T.-S."/>
            <person name="Lee W.-H."/>
            <person name="Kawkins C."/>
            <person name="Kim C.-K."/>
            <person name="Kim J.S."/>
            <person name="Ahn B.O."/>
            <person name="Rhee S.Y."/>
            <person name="Sohng J.K."/>
        </authorList>
    </citation>
    <scope>NUCLEOTIDE SEQUENCE</scope>
    <source>
        <tissue evidence="3">Leaf</tissue>
    </source>
</reference>
<dbReference type="GO" id="GO:0003964">
    <property type="term" value="F:RNA-directed DNA polymerase activity"/>
    <property type="evidence" value="ECO:0007669"/>
    <property type="project" value="UniProtKB-KW"/>
</dbReference>
<dbReference type="EMBL" id="JAAIUW010000009">
    <property type="protein sequence ID" value="KAF7815391.1"/>
    <property type="molecule type" value="Genomic_DNA"/>
</dbReference>
<dbReference type="InterPro" id="IPR002156">
    <property type="entry name" value="RNaseH_domain"/>
</dbReference>
<dbReference type="SUPFAM" id="SSF53098">
    <property type="entry name" value="Ribonuclease H-like"/>
    <property type="match status" value="1"/>
</dbReference>
<accession>A0A834WDN3</accession>